<gene>
    <name evidence="2" type="ORF">ESCO_002331</name>
</gene>
<protein>
    <submittedName>
        <fullName evidence="2">Uncharacterized protein</fullName>
    </submittedName>
</protein>
<reference evidence="2 3" key="1">
    <citation type="submission" date="2015-07" db="EMBL/GenBank/DDBJ databases">
        <title>The genome of the fungus Escovopsis weberi, a specialized disease agent of ant agriculture.</title>
        <authorList>
            <person name="de Man T.J."/>
            <person name="Stajich J.E."/>
            <person name="Kubicek C.P."/>
            <person name="Chenthamara K."/>
            <person name="Atanasova L."/>
            <person name="Druzhinina I.S."/>
            <person name="Birnbaum S."/>
            <person name="Barribeau S.M."/>
            <person name="Teiling C."/>
            <person name="Suen G."/>
            <person name="Currie C."/>
            <person name="Gerardo N.M."/>
        </authorList>
    </citation>
    <scope>NUCLEOTIDE SEQUENCE [LARGE SCALE GENOMIC DNA]</scope>
</reference>
<evidence type="ECO:0000313" key="2">
    <source>
        <dbReference type="EMBL" id="KOS22492.1"/>
    </source>
</evidence>
<dbReference type="AlphaFoldDB" id="A0A0M9VWV7"/>
<dbReference type="OrthoDB" id="425354at2759"/>
<sequence>MAAPPEKTIHSLDGRWNLNKTLSNDPDPVLALQGIGYLLRKAISYAPISLDFRQYEGPPNEGNDGAGADASFTHIDIVQTVFKVSSTLEPRCLDYVWRARTDKVFGEVEARSRWVTLDELVAAGLDEHLAQGWLTGEAEEEGKEEEGRADGGEKRRRGQLVLTEARSTKNGKWDEKGGWTAWQVWGFREIGGERRHARNVVAKRGGEARRIVLYYDYVGPVA</sequence>
<comment type="caution">
    <text evidence="2">The sequence shown here is derived from an EMBL/GenBank/DDBJ whole genome shotgun (WGS) entry which is preliminary data.</text>
</comment>
<dbReference type="PANTHER" id="PTHR38115:SF1">
    <property type="entry name" value="LIPOCALIN-LIKE DOMAIN-CONTAINING PROTEIN"/>
    <property type="match status" value="1"/>
</dbReference>
<dbReference type="PANTHER" id="PTHR38115">
    <property type="entry name" value="LIPOCALIN-LIKE DOMAIN-CONTAINING PROTEIN"/>
    <property type="match status" value="1"/>
</dbReference>
<name>A0A0M9VWV7_ESCWE</name>
<proteinExistence type="predicted"/>
<dbReference type="EMBL" id="LGSR01000006">
    <property type="protein sequence ID" value="KOS22492.1"/>
    <property type="molecule type" value="Genomic_DNA"/>
</dbReference>
<dbReference type="Proteomes" id="UP000053831">
    <property type="component" value="Unassembled WGS sequence"/>
</dbReference>
<evidence type="ECO:0000313" key="3">
    <source>
        <dbReference type="Proteomes" id="UP000053831"/>
    </source>
</evidence>
<keyword evidence="3" id="KW-1185">Reference proteome</keyword>
<evidence type="ECO:0000256" key="1">
    <source>
        <dbReference type="SAM" id="MobiDB-lite"/>
    </source>
</evidence>
<accession>A0A0M9VWV7</accession>
<feature type="region of interest" description="Disordered" evidence="1">
    <location>
        <begin position="134"/>
        <end position="157"/>
    </location>
</feature>
<organism evidence="2 3">
    <name type="scientific">Escovopsis weberi</name>
    <dbReference type="NCBI Taxonomy" id="150374"/>
    <lineage>
        <taxon>Eukaryota</taxon>
        <taxon>Fungi</taxon>
        <taxon>Dikarya</taxon>
        <taxon>Ascomycota</taxon>
        <taxon>Pezizomycotina</taxon>
        <taxon>Sordariomycetes</taxon>
        <taxon>Hypocreomycetidae</taxon>
        <taxon>Hypocreales</taxon>
        <taxon>Hypocreaceae</taxon>
        <taxon>Escovopsis</taxon>
    </lineage>
</organism>
<dbReference type="InterPro" id="IPR053037">
    <property type="entry name" value="Pericyclase_pydY-like"/>
</dbReference>